<name>A0A8C0FRP6_BUBBB</name>
<dbReference type="Pfam" id="PF01391">
    <property type="entry name" value="Collagen"/>
    <property type="match status" value="1"/>
</dbReference>
<protein>
    <submittedName>
        <fullName evidence="2">Uncharacterized protein</fullName>
    </submittedName>
</protein>
<evidence type="ECO:0000313" key="2">
    <source>
        <dbReference type="Ensembl" id="ENSBOBP00000021889.1"/>
    </source>
</evidence>
<feature type="region of interest" description="Disordered" evidence="1">
    <location>
        <begin position="39"/>
        <end position="75"/>
    </location>
</feature>
<keyword evidence="3" id="KW-1185">Reference proteome</keyword>
<accession>A0A8C0FRP6</accession>
<proteinExistence type="predicted"/>
<reference evidence="2" key="1">
    <citation type="submission" date="2025-08" db="UniProtKB">
        <authorList>
            <consortium name="Ensembl"/>
        </authorList>
    </citation>
    <scope>IDENTIFICATION</scope>
</reference>
<dbReference type="Ensembl" id="ENSBOBT00000022382.1">
    <property type="protein sequence ID" value="ENSBOBP00000021889.1"/>
    <property type="gene ID" value="ENSBOBG00000013241.1"/>
</dbReference>
<reference evidence="2" key="2">
    <citation type="submission" date="2025-09" db="UniProtKB">
        <authorList>
            <consortium name="Ensembl"/>
        </authorList>
    </citation>
    <scope>IDENTIFICATION</scope>
</reference>
<organism evidence="2 3">
    <name type="scientific">Bubo bubo</name>
    <name type="common">Eurasian eagle-owl</name>
    <name type="synonym">Strix bubo</name>
    <dbReference type="NCBI Taxonomy" id="30461"/>
    <lineage>
        <taxon>Eukaryota</taxon>
        <taxon>Metazoa</taxon>
        <taxon>Chordata</taxon>
        <taxon>Craniata</taxon>
        <taxon>Vertebrata</taxon>
        <taxon>Euteleostomi</taxon>
        <taxon>Archelosauria</taxon>
        <taxon>Archosauria</taxon>
        <taxon>Dinosauria</taxon>
        <taxon>Saurischia</taxon>
        <taxon>Theropoda</taxon>
        <taxon>Coelurosauria</taxon>
        <taxon>Aves</taxon>
        <taxon>Neognathae</taxon>
        <taxon>Neoaves</taxon>
        <taxon>Telluraves</taxon>
        <taxon>Strigiformes</taxon>
        <taxon>Strigidae</taxon>
        <taxon>Bubo</taxon>
    </lineage>
</organism>
<evidence type="ECO:0000256" key="1">
    <source>
        <dbReference type="SAM" id="MobiDB-lite"/>
    </source>
</evidence>
<sequence>MRHLQTATLITVFIASEVRIVGLGDADQLAVLQGCPGIPGAPGPKGEPGLPGTKGEVGARGLPGKAGQPDAKGNA</sequence>
<dbReference type="InterPro" id="IPR008160">
    <property type="entry name" value="Collagen"/>
</dbReference>
<dbReference type="Proteomes" id="UP000694567">
    <property type="component" value="Unplaced"/>
</dbReference>
<evidence type="ECO:0000313" key="3">
    <source>
        <dbReference type="Proteomes" id="UP000694567"/>
    </source>
</evidence>
<dbReference type="AlphaFoldDB" id="A0A8C0FRP6"/>